<gene>
    <name evidence="3" type="ORF">MTP09_12225</name>
</gene>
<dbReference type="SUPFAM" id="SSF52833">
    <property type="entry name" value="Thioredoxin-like"/>
    <property type="match status" value="1"/>
</dbReference>
<feature type="chain" id="PRO_5046997198" evidence="1">
    <location>
        <begin position="17"/>
        <end position="507"/>
    </location>
</feature>
<feature type="domain" description="Thioredoxin" evidence="2">
    <location>
        <begin position="329"/>
        <end position="477"/>
    </location>
</feature>
<dbReference type="Gene3D" id="3.40.30.10">
    <property type="entry name" value="Glutaredoxin"/>
    <property type="match status" value="1"/>
</dbReference>
<keyword evidence="1" id="KW-0732">Signal</keyword>
<dbReference type="EMBL" id="CP094532">
    <property type="protein sequence ID" value="UOE40657.1"/>
    <property type="molecule type" value="Genomic_DNA"/>
</dbReference>
<proteinExistence type="predicted"/>
<evidence type="ECO:0000313" key="3">
    <source>
        <dbReference type="EMBL" id="UOE40657.1"/>
    </source>
</evidence>
<dbReference type="PROSITE" id="PS51352">
    <property type="entry name" value="THIOREDOXIN_2"/>
    <property type="match status" value="1"/>
</dbReference>
<dbReference type="PROSITE" id="PS51257">
    <property type="entry name" value="PROKAR_LIPOPROTEIN"/>
    <property type="match status" value="1"/>
</dbReference>
<evidence type="ECO:0000259" key="2">
    <source>
        <dbReference type="PROSITE" id="PS51352"/>
    </source>
</evidence>
<keyword evidence="4" id="KW-1185">Reference proteome</keyword>
<dbReference type="InterPro" id="IPR050553">
    <property type="entry name" value="Thioredoxin_ResA/DsbE_sf"/>
</dbReference>
<dbReference type="InterPro" id="IPR013766">
    <property type="entry name" value="Thioredoxin_domain"/>
</dbReference>
<dbReference type="PANTHER" id="PTHR42852:SF17">
    <property type="entry name" value="THIOREDOXIN-LIKE PROTEIN HI_1115"/>
    <property type="match status" value="1"/>
</dbReference>
<dbReference type="InterPro" id="IPR036249">
    <property type="entry name" value="Thioredoxin-like_sf"/>
</dbReference>
<dbReference type="Pfam" id="PF13905">
    <property type="entry name" value="Thioredoxin_8"/>
    <property type="match status" value="1"/>
</dbReference>
<protein>
    <submittedName>
        <fullName evidence="3">TlpA family protein disulfide reductase</fullName>
    </submittedName>
</protein>
<accession>A0ABY4BN82</accession>
<evidence type="ECO:0000313" key="4">
    <source>
        <dbReference type="Proteomes" id="UP000831460"/>
    </source>
</evidence>
<evidence type="ECO:0000256" key="1">
    <source>
        <dbReference type="SAM" id="SignalP"/>
    </source>
</evidence>
<dbReference type="RefSeq" id="WP_243548627.1">
    <property type="nucleotide sequence ID" value="NZ_CP094532.1"/>
</dbReference>
<feature type="signal peptide" evidence="1">
    <location>
        <begin position="1"/>
        <end position="16"/>
    </location>
</feature>
<dbReference type="InterPro" id="IPR012336">
    <property type="entry name" value="Thioredoxin-like_fold"/>
</dbReference>
<reference evidence="3 4" key="1">
    <citation type="submission" date="2022-03" db="EMBL/GenBank/DDBJ databases">
        <title>Chryseobacterium sp. isolated from particulate matters in swine house.</title>
        <authorList>
            <person name="Won M."/>
            <person name="Kim S.-J."/>
            <person name="Kwon S.-W."/>
        </authorList>
    </citation>
    <scope>NUCLEOTIDE SEQUENCE [LARGE SCALE GENOMIC DNA]</scope>
    <source>
        <strain evidence="3 4">SC2-2</strain>
    </source>
</reference>
<dbReference type="CDD" id="cd02966">
    <property type="entry name" value="TlpA_like_family"/>
    <property type="match status" value="1"/>
</dbReference>
<dbReference type="PANTHER" id="PTHR42852">
    <property type="entry name" value="THIOL:DISULFIDE INTERCHANGE PROTEIN DSBE"/>
    <property type="match status" value="1"/>
</dbReference>
<sequence length="507" mass="55683">MKKFFLLMLFAVVAIACSKKVEVMGNFAGGSPLERIEFIEASGVATLPLTNIGVDSKGSFSGSFEAPKNGMYIITYGGRQAMIYLKGGQKLNISGKAENFPMQYTVSGDAKKNNDFLHEVQKTIETYAEKINVGELVAKDEPAFLKEVEKIKKDFEGGIETAAKKTSPDSEVITYKKDELHASILGLMNQYEMNHAQASGNPSYKVSKNFTDVVAKLETDKDRMLKSQPVYRNYLLGKLSPEFQKFAETSKKTGTELTSELFANFLDTKKDLPQLTKDYLLSFVLSSSDLAPGMPAESSAKINKLIQDKIKDSGIKKDMEKILFVIAGPKVGEAAPSPKVIKADGSTDKIFDGKGKPTLVMFYASWNPYISEATVPVLKEVVNFYKSKMNFTFVNLDDTKDQFIKTSNAMLKGIPAANVYGEGGMNSQVAKDFGVYGFKMPSFIVLDKDGKVASRFFYNLGDPEIVTVLDKLTGLKAPTVPEAHLQNDLLAPQNQVPQPEKAPAPSK</sequence>
<organism evidence="3 4">
    <name type="scientific">Chryseobacterium suipulveris</name>
    <dbReference type="NCBI Taxonomy" id="2929800"/>
    <lineage>
        <taxon>Bacteria</taxon>
        <taxon>Pseudomonadati</taxon>
        <taxon>Bacteroidota</taxon>
        <taxon>Flavobacteriia</taxon>
        <taxon>Flavobacteriales</taxon>
        <taxon>Weeksellaceae</taxon>
        <taxon>Chryseobacterium group</taxon>
        <taxon>Chryseobacterium</taxon>
    </lineage>
</organism>
<dbReference type="Proteomes" id="UP000831460">
    <property type="component" value="Chromosome"/>
</dbReference>
<name>A0ABY4BN82_9FLAO</name>